<dbReference type="PANTHER" id="PTHR33116">
    <property type="entry name" value="REVERSE TRANSCRIPTASE ZINC-BINDING DOMAIN-CONTAINING PROTEIN-RELATED-RELATED"/>
    <property type="match status" value="1"/>
</dbReference>
<gene>
    <name evidence="1" type="ORF">Tci_597218</name>
</gene>
<dbReference type="GO" id="GO:0003964">
    <property type="term" value="F:RNA-directed DNA polymerase activity"/>
    <property type="evidence" value="ECO:0007669"/>
    <property type="project" value="UniProtKB-KW"/>
</dbReference>
<dbReference type="AlphaFoldDB" id="A0A699JCP7"/>
<name>A0A699JCP7_TANCI</name>
<proteinExistence type="predicted"/>
<dbReference type="EMBL" id="BKCJ010392938">
    <property type="protein sequence ID" value="GFA25246.1"/>
    <property type="molecule type" value="Genomic_DNA"/>
</dbReference>
<keyword evidence="1" id="KW-0808">Transferase</keyword>
<keyword evidence="1" id="KW-0695">RNA-directed DNA polymerase</keyword>
<organism evidence="1">
    <name type="scientific">Tanacetum cinerariifolium</name>
    <name type="common">Dalmatian daisy</name>
    <name type="synonym">Chrysanthemum cinerariifolium</name>
    <dbReference type="NCBI Taxonomy" id="118510"/>
    <lineage>
        <taxon>Eukaryota</taxon>
        <taxon>Viridiplantae</taxon>
        <taxon>Streptophyta</taxon>
        <taxon>Embryophyta</taxon>
        <taxon>Tracheophyta</taxon>
        <taxon>Spermatophyta</taxon>
        <taxon>Magnoliopsida</taxon>
        <taxon>eudicotyledons</taxon>
        <taxon>Gunneridae</taxon>
        <taxon>Pentapetalae</taxon>
        <taxon>asterids</taxon>
        <taxon>campanulids</taxon>
        <taxon>Asterales</taxon>
        <taxon>Asteraceae</taxon>
        <taxon>Asteroideae</taxon>
        <taxon>Anthemideae</taxon>
        <taxon>Anthemidinae</taxon>
        <taxon>Tanacetum</taxon>
    </lineage>
</organism>
<sequence>SLFSIPNIGRSKKVVFQATLDKIIKKLSGWKEKTLSIAEKIVLIRSVAQAMPMYIINIFLLPGNLIDDIHKSLNVYWWGDEVKENPIRWCLALDHIPQQHWQLEPLRHVISQDRASFMPRLDIVQAIFDVVSFRLKILCIKGASGISTMVVVLMYGMIFGSMSTEVWVQNQIIGMLISKSRNNVLYWHNNPRGRFSCKSAYLLALEADEDMDRTTISDDLIKFWRVVWKARVPSKVKLFMCCPAEWEIFMMKLWGLWTRRNKCFHDQLNGREGNVEAVAKFVLSEQHMANQRETTSTLPNTHTGVWLRPEIDLIKVNFDAAWKKESRKAGLGFVARDYNGEVLFQVLV</sequence>
<accession>A0A699JCP7</accession>
<reference evidence="1" key="1">
    <citation type="journal article" date="2019" name="Sci. Rep.">
        <title>Draft genome of Tanacetum cinerariifolium, the natural source of mosquito coil.</title>
        <authorList>
            <person name="Yamashiro T."/>
            <person name="Shiraishi A."/>
            <person name="Satake H."/>
            <person name="Nakayama K."/>
        </authorList>
    </citation>
    <scope>NUCLEOTIDE SEQUENCE</scope>
</reference>
<keyword evidence="1" id="KW-0548">Nucleotidyltransferase</keyword>
<dbReference type="PANTHER" id="PTHR33116:SF86">
    <property type="entry name" value="REVERSE TRANSCRIPTASE DOMAIN-CONTAINING PROTEIN"/>
    <property type="match status" value="1"/>
</dbReference>
<feature type="non-terminal residue" evidence="1">
    <location>
        <position position="1"/>
    </location>
</feature>
<protein>
    <submittedName>
        <fullName evidence="1">Reverse transcriptase</fullName>
    </submittedName>
</protein>
<comment type="caution">
    <text evidence="1">The sequence shown here is derived from an EMBL/GenBank/DDBJ whole genome shotgun (WGS) entry which is preliminary data.</text>
</comment>
<evidence type="ECO:0000313" key="1">
    <source>
        <dbReference type="EMBL" id="GFA25246.1"/>
    </source>
</evidence>